<dbReference type="PROSITE" id="PS50005">
    <property type="entry name" value="TPR"/>
    <property type="match status" value="1"/>
</dbReference>
<name>A0A2P8HV99_CHINA</name>
<dbReference type="Gene3D" id="3.30.1330.60">
    <property type="entry name" value="OmpA-like domain"/>
    <property type="match status" value="1"/>
</dbReference>
<gene>
    <name evidence="8" type="ORF">CLV51_1011503</name>
</gene>
<dbReference type="InterPro" id="IPR011659">
    <property type="entry name" value="WD40"/>
</dbReference>
<protein>
    <submittedName>
        <fullName evidence="8">WD40 repeat protein</fullName>
    </submittedName>
</protein>
<dbReference type="PROSITE" id="PS51123">
    <property type="entry name" value="OMPA_2"/>
    <property type="match status" value="1"/>
</dbReference>
<evidence type="ECO:0000259" key="7">
    <source>
        <dbReference type="PROSITE" id="PS51123"/>
    </source>
</evidence>
<dbReference type="InterPro" id="IPR050330">
    <property type="entry name" value="Bact_OuterMem_StrucFunc"/>
</dbReference>
<dbReference type="PANTHER" id="PTHR30329:SF21">
    <property type="entry name" value="LIPOPROTEIN YIAD-RELATED"/>
    <property type="match status" value="1"/>
</dbReference>
<dbReference type="Proteomes" id="UP000240971">
    <property type="component" value="Unassembled WGS sequence"/>
</dbReference>
<evidence type="ECO:0000256" key="6">
    <source>
        <dbReference type="SAM" id="SignalP"/>
    </source>
</evidence>
<keyword evidence="6" id="KW-0732">Signal</keyword>
<dbReference type="InterPro" id="IPR036737">
    <property type="entry name" value="OmpA-like_sf"/>
</dbReference>
<dbReference type="InterPro" id="IPR006690">
    <property type="entry name" value="OMPA-like_CS"/>
</dbReference>
<reference evidence="8 9" key="1">
    <citation type="submission" date="2018-03" db="EMBL/GenBank/DDBJ databases">
        <title>Genomic Encyclopedia of Archaeal and Bacterial Type Strains, Phase II (KMG-II): from individual species to whole genera.</title>
        <authorList>
            <person name="Goeker M."/>
        </authorList>
    </citation>
    <scope>NUCLEOTIDE SEQUENCE [LARGE SCALE GENOMIC DNA]</scope>
    <source>
        <strain evidence="8 9">DSM 24859</strain>
    </source>
</reference>
<dbReference type="SUPFAM" id="SSF49464">
    <property type="entry name" value="Carboxypeptidase regulatory domain-like"/>
    <property type="match status" value="1"/>
</dbReference>
<dbReference type="PRINTS" id="PR01023">
    <property type="entry name" value="NAFLGMOTY"/>
</dbReference>
<dbReference type="SMART" id="SM00028">
    <property type="entry name" value="TPR"/>
    <property type="match status" value="2"/>
</dbReference>
<dbReference type="Gene3D" id="2.120.10.30">
    <property type="entry name" value="TolB, C-terminal domain"/>
    <property type="match status" value="1"/>
</dbReference>
<dbReference type="PANTHER" id="PTHR30329">
    <property type="entry name" value="STATOR ELEMENT OF FLAGELLAR MOTOR COMPLEX"/>
    <property type="match status" value="1"/>
</dbReference>
<accession>A0A2P8HV99</accession>
<dbReference type="InterPro" id="IPR008969">
    <property type="entry name" value="CarboxyPept-like_regulatory"/>
</dbReference>
<evidence type="ECO:0000256" key="4">
    <source>
        <dbReference type="PROSITE-ProRule" id="PRU00339"/>
    </source>
</evidence>
<dbReference type="Pfam" id="PF00691">
    <property type="entry name" value="OmpA"/>
    <property type="match status" value="1"/>
</dbReference>
<dbReference type="PROSITE" id="PS01068">
    <property type="entry name" value="OMPA_1"/>
    <property type="match status" value="1"/>
</dbReference>
<evidence type="ECO:0000256" key="5">
    <source>
        <dbReference type="PROSITE-ProRule" id="PRU00473"/>
    </source>
</evidence>
<dbReference type="GO" id="GO:0009279">
    <property type="term" value="C:cell outer membrane"/>
    <property type="evidence" value="ECO:0007669"/>
    <property type="project" value="UniProtKB-SubCell"/>
</dbReference>
<keyword evidence="3" id="KW-0998">Cell outer membrane</keyword>
<organism evidence="8 9">
    <name type="scientific">Chitinophaga niastensis</name>
    <dbReference type="NCBI Taxonomy" id="536980"/>
    <lineage>
        <taxon>Bacteria</taxon>
        <taxon>Pseudomonadati</taxon>
        <taxon>Bacteroidota</taxon>
        <taxon>Chitinophagia</taxon>
        <taxon>Chitinophagales</taxon>
        <taxon>Chitinophagaceae</taxon>
        <taxon>Chitinophaga</taxon>
    </lineage>
</organism>
<dbReference type="PRINTS" id="PR01021">
    <property type="entry name" value="OMPADOMAIN"/>
</dbReference>
<evidence type="ECO:0000256" key="2">
    <source>
        <dbReference type="ARBA" id="ARBA00023136"/>
    </source>
</evidence>
<dbReference type="InterPro" id="IPR019734">
    <property type="entry name" value="TPR_rpt"/>
</dbReference>
<evidence type="ECO:0000313" key="9">
    <source>
        <dbReference type="Proteomes" id="UP000240971"/>
    </source>
</evidence>
<proteinExistence type="predicted"/>
<dbReference type="AlphaFoldDB" id="A0A2P8HV99"/>
<feature type="chain" id="PRO_5015120025" evidence="6">
    <location>
        <begin position="21"/>
        <end position="629"/>
    </location>
</feature>
<evidence type="ECO:0000256" key="3">
    <source>
        <dbReference type="ARBA" id="ARBA00023237"/>
    </source>
</evidence>
<dbReference type="Gene3D" id="1.25.40.10">
    <property type="entry name" value="Tetratricopeptide repeat domain"/>
    <property type="match status" value="1"/>
</dbReference>
<dbReference type="SUPFAM" id="SSF103088">
    <property type="entry name" value="OmpA-like"/>
    <property type="match status" value="1"/>
</dbReference>
<comment type="subcellular location">
    <subcellularLocation>
        <location evidence="1">Cell outer membrane</location>
    </subcellularLocation>
</comment>
<dbReference type="InterPro" id="IPR011990">
    <property type="entry name" value="TPR-like_helical_dom_sf"/>
</dbReference>
<dbReference type="OrthoDB" id="9809364at2"/>
<dbReference type="SUPFAM" id="SSF48452">
    <property type="entry name" value="TPR-like"/>
    <property type="match status" value="1"/>
</dbReference>
<keyword evidence="2 5" id="KW-0472">Membrane</keyword>
<dbReference type="SUPFAM" id="SSF82171">
    <property type="entry name" value="DPP6 N-terminal domain-like"/>
    <property type="match status" value="1"/>
</dbReference>
<sequence length="629" mass="69614">MRKTALLLVTLFCIGLQLQAQTVTYETAPKKAKASFDRAVEAVRNYQSQAAIGFLQEAIKSAPGFTDAYGQMGLCYVELKDYKSAVAAFDKLKQLDSSALRPIMVSYSRAMAGTGNFVGALQLINQYLFIAKSKNPVAEKLKANYEFAVSNSQHTVPFHPQNLGDHINTKDPEYFPSLTIDSKTLIFTRRVNNRNEDFYITYRDSSGWSLAQNMGEPVNSSFNEGAQNISQDGTMLVFTGCEFPEGKGSCDLYYSEKTPNGWTAPKNFGAPINTRDWESQPCLTADKQTLYFARETPDNGADIFVTNHLPNGQWSVPQKLGPNINTSGRETTPFIHADGQTLYFASNGHPGYGGLDIFYSRRQPDGSWGPATNLGYPINTIDEDASLVVDANGKTAYFASDRSDTRGGLDIYSFELYPEARPLQTLYVKGYVYDTLTHERLTASIDVIDLQGGYNIATVKTNATGDYLAPLPVGKDYAFHVNKKGYLFYSDNFSLKDHNPGVPYEKNIPLQPLAANASIVLHNIFFDTKQYSLKPLSVIELNKLVTLLQDNPSVKIEIAGYTDNVGSDKDNQLLSENRAKAVVIYLTEKGIAANRLASRGYGKTNPVATNDTEEGRAENRRTVFRIISL</sequence>
<dbReference type="InterPro" id="IPR006664">
    <property type="entry name" value="OMP_bac"/>
</dbReference>
<dbReference type="RefSeq" id="WP_106527330.1">
    <property type="nucleotide sequence ID" value="NZ_PYAW01000001.1"/>
</dbReference>
<keyword evidence="9" id="KW-1185">Reference proteome</keyword>
<comment type="caution">
    <text evidence="8">The sequence shown here is derived from an EMBL/GenBank/DDBJ whole genome shotgun (WGS) entry which is preliminary data.</text>
</comment>
<keyword evidence="4" id="KW-0802">TPR repeat</keyword>
<dbReference type="InterPro" id="IPR006665">
    <property type="entry name" value="OmpA-like"/>
</dbReference>
<feature type="signal peptide" evidence="6">
    <location>
        <begin position="1"/>
        <end position="20"/>
    </location>
</feature>
<evidence type="ECO:0000256" key="1">
    <source>
        <dbReference type="ARBA" id="ARBA00004442"/>
    </source>
</evidence>
<dbReference type="Pfam" id="PF07676">
    <property type="entry name" value="PD40"/>
    <property type="match status" value="2"/>
</dbReference>
<dbReference type="InterPro" id="IPR011042">
    <property type="entry name" value="6-blade_b-propeller_TolB-like"/>
</dbReference>
<dbReference type="CDD" id="cd07185">
    <property type="entry name" value="OmpA_C-like"/>
    <property type="match status" value="1"/>
</dbReference>
<feature type="domain" description="OmpA-like" evidence="7">
    <location>
        <begin position="513"/>
        <end position="629"/>
    </location>
</feature>
<feature type="repeat" description="TPR" evidence="4">
    <location>
        <begin position="66"/>
        <end position="99"/>
    </location>
</feature>
<evidence type="ECO:0000313" key="8">
    <source>
        <dbReference type="EMBL" id="PSL50159.1"/>
    </source>
</evidence>
<dbReference type="Gene3D" id="2.60.40.1120">
    <property type="entry name" value="Carboxypeptidase-like, regulatory domain"/>
    <property type="match status" value="1"/>
</dbReference>
<dbReference type="EMBL" id="PYAW01000001">
    <property type="protein sequence ID" value="PSL50159.1"/>
    <property type="molecule type" value="Genomic_DNA"/>
</dbReference>